<dbReference type="SUPFAM" id="SSF53474">
    <property type="entry name" value="alpha/beta-Hydrolases"/>
    <property type="match status" value="1"/>
</dbReference>
<organism evidence="3 4">
    <name type="scientific">Chitinimonas viridis</name>
    <dbReference type="NCBI Taxonomy" id="664880"/>
    <lineage>
        <taxon>Bacteria</taxon>
        <taxon>Pseudomonadati</taxon>
        <taxon>Pseudomonadota</taxon>
        <taxon>Betaproteobacteria</taxon>
        <taxon>Neisseriales</taxon>
        <taxon>Chitinibacteraceae</taxon>
        <taxon>Chitinimonas</taxon>
    </lineage>
</organism>
<dbReference type="InterPro" id="IPR029058">
    <property type="entry name" value="AB_hydrolase_fold"/>
</dbReference>
<proteinExistence type="predicted"/>
<reference evidence="3" key="2">
    <citation type="submission" date="2023-06" db="EMBL/GenBank/DDBJ databases">
        <authorList>
            <person name="Lucena T."/>
            <person name="Sun Q."/>
        </authorList>
    </citation>
    <scope>NUCLEOTIDE SEQUENCE</scope>
    <source>
        <strain evidence="3">CECT 7703</strain>
    </source>
</reference>
<accession>A0ABT8B4J6</accession>
<evidence type="ECO:0008006" key="5">
    <source>
        <dbReference type="Google" id="ProtNLM"/>
    </source>
</evidence>
<dbReference type="EMBL" id="JAUFPU010000008">
    <property type="protein sequence ID" value="MDN3576930.1"/>
    <property type="molecule type" value="Genomic_DNA"/>
</dbReference>
<feature type="chain" id="PRO_5045487209" description="Dienelactone hydrolase" evidence="2">
    <location>
        <begin position="20"/>
        <end position="310"/>
    </location>
</feature>
<protein>
    <recommendedName>
        <fullName evidence="5">Dienelactone hydrolase</fullName>
    </recommendedName>
</protein>
<gene>
    <name evidence="3" type="ORF">QWZ03_09145</name>
</gene>
<name>A0ABT8B4J6_9NEIS</name>
<keyword evidence="2" id="KW-0732">Signal</keyword>
<keyword evidence="4" id="KW-1185">Reference proteome</keyword>
<keyword evidence="1" id="KW-0378">Hydrolase</keyword>
<dbReference type="Gene3D" id="3.40.50.1820">
    <property type="entry name" value="alpha/beta hydrolase"/>
    <property type="match status" value="1"/>
</dbReference>
<comment type="caution">
    <text evidence="3">The sequence shown here is derived from an EMBL/GenBank/DDBJ whole genome shotgun (WGS) entry which is preliminary data.</text>
</comment>
<reference evidence="3" key="1">
    <citation type="journal article" date="2014" name="Int. J. Syst. Evol. Microbiol.">
        <title>Complete genome of a new Firmicutes species belonging to the dominant human colonic microbiota ('Ruminococcus bicirculans') reveals two chromosomes and a selective capacity to utilize plant glucans.</title>
        <authorList>
            <consortium name="NISC Comparative Sequencing Program"/>
            <person name="Wegmann U."/>
            <person name="Louis P."/>
            <person name="Goesmann A."/>
            <person name="Henrissat B."/>
            <person name="Duncan S.H."/>
            <person name="Flint H.J."/>
        </authorList>
    </citation>
    <scope>NUCLEOTIDE SEQUENCE</scope>
    <source>
        <strain evidence="3">CECT 7703</strain>
    </source>
</reference>
<sequence>MFKPCITALLCAATLPAMAWNSNFSNVSFENAAGLTIPAKLFVPAGWVAGGNQRYPAVVMLHGCSGVYSYSLPNANNSNVQTLYREWADRLVAQNMVVLVVDSFSPRKPAGQNQSECSNGAGVGISEVTDRPLDVYAARSYLDSRSDLVSAGRMALLGWSHGGSTVMTTLADTEPDGTTSKPAAQRGFRGGVAFYPGCGLNSAYNGITNSKWRPYASVHILAASTDKLYYDASKATQALKYPCTTRQDRAAQQGASSLTGNEVQMTVYQGAAHSFDGSDDACVNIASTPDACAKEQADTAALNRLQQYLN</sequence>
<dbReference type="PANTHER" id="PTHR22946:SF9">
    <property type="entry name" value="POLYKETIDE TRANSFERASE AF380"/>
    <property type="match status" value="1"/>
</dbReference>
<feature type="signal peptide" evidence="2">
    <location>
        <begin position="1"/>
        <end position="19"/>
    </location>
</feature>
<evidence type="ECO:0000256" key="1">
    <source>
        <dbReference type="ARBA" id="ARBA00022801"/>
    </source>
</evidence>
<dbReference type="Proteomes" id="UP001180081">
    <property type="component" value="Unassembled WGS sequence"/>
</dbReference>
<evidence type="ECO:0000256" key="2">
    <source>
        <dbReference type="SAM" id="SignalP"/>
    </source>
</evidence>
<dbReference type="InterPro" id="IPR050261">
    <property type="entry name" value="FrsA_esterase"/>
</dbReference>
<dbReference type="RefSeq" id="WP_290332409.1">
    <property type="nucleotide sequence ID" value="NZ_JAUFPU010000008.1"/>
</dbReference>
<evidence type="ECO:0000313" key="4">
    <source>
        <dbReference type="Proteomes" id="UP001180081"/>
    </source>
</evidence>
<dbReference type="PANTHER" id="PTHR22946">
    <property type="entry name" value="DIENELACTONE HYDROLASE DOMAIN-CONTAINING PROTEIN-RELATED"/>
    <property type="match status" value="1"/>
</dbReference>
<evidence type="ECO:0000313" key="3">
    <source>
        <dbReference type="EMBL" id="MDN3576930.1"/>
    </source>
</evidence>